<keyword evidence="7 11" id="KW-0689">Ribosomal protein</keyword>
<keyword evidence="2 11" id="KW-0678">Repressor</keyword>
<accession>A0A9Q8TZE4</accession>
<dbReference type="PIRSF" id="PIRSF002155">
    <property type="entry name" value="Ribosomal_L1"/>
    <property type="match status" value="1"/>
</dbReference>
<evidence type="ECO:0000256" key="2">
    <source>
        <dbReference type="ARBA" id="ARBA00022491"/>
    </source>
</evidence>
<dbReference type="FunFam" id="3.40.50.790:FF:000001">
    <property type="entry name" value="50S ribosomal protein L1"/>
    <property type="match status" value="1"/>
</dbReference>
<dbReference type="PROSITE" id="PS01199">
    <property type="entry name" value="RIBOSOMAL_L1"/>
    <property type="match status" value="1"/>
</dbReference>
<organism evidence="13 14">
    <name type="scientific">SAR86 cluster bacterium</name>
    <dbReference type="NCBI Taxonomy" id="2030880"/>
    <lineage>
        <taxon>Bacteria</taxon>
        <taxon>Pseudomonadati</taxon>
        <taxon>Pseudomonadota</taxon>
        <taxon>Gammaproteobacteria</taxon>
        <taxon>SAR86 cluster</taxon>
    </lineage>
</organism>
<evidence type="ECO:0000256" key="10">
    <source>
        <dbReference type="ARBA" id="ARBA00059110"/>
    </source>
</evidence>
<keyword evidence="6 11" id="KW-0694">RNA-binding</keyword>
<comment type="similarity">
    <text evidence="1 11 12">Belongs to the universal ribosomal protein uL1 family.</text>
</comment>
<evidence type="ECO:0000256" key="4">
    <source>
        <dbReference type="ARBA" id="ARBA00022730"/>
    </source>
</evidence>
<dbReference type="InterPro" id="IPR023674">
    <property type="entry name" value="Ribosomal_uL1-like"/>
</dbReference>
<protein>
    <recommendedName>
        <fullName evidence="9 11">Large ribosomal subunit protein uL1</fullName>
    </recommendedName>
</protein>
<keyword evidence="14" id="KW-1185">Reference proteome</keyword>
<evidence type="ECO:0000313" key="13">
    <source>
        <dbReference type="EMBL" id="URQ63329.1"/>
    </source>
</evidence>
<keyword evidence="5 11" id="KW-0810">Translation regulation</keyword>
<dbReference type="GO" id="GO:0019843">
    <property type="term" value="F:rRNA binding"/>
    <property type="evidence" value="ECO:0007669"/>
    <property type="project" value="UniProtKB-UniRule"/>
</dbReference>
<comment type="function">
    <text evidence="10 11">Protein L1 is also a translational repressor protein, it controls the translation of the L11 operon by binding to its mRNA.</text>
</comment>
<dbReference type="GO" id="GO:0003735">
    <property type="term" value="F:structural constituent of ribosome"/>
    <property type="evidence" value="ECO:0007669"/>
    <property type="project" value="InterPro"/>
</dbReference>
<dbReference type="HAMAP" id="MF_01318_B">
    <property type="entry name" value="Ribosomal_uL1_B"/>
    <property type="match status" value="1"/>
</dbReference>
<sequence>MKETKFKKALGTLDEDKSYSTEEALELILKQPKRKFQETVDISVWLGIDPKKSEQNIRGSLTLPNSLGKEVKVAAFVDSDKADEAKKGGADFVGLDDLIEKYKDGNIDFDVAVTTPAQMKVVSKLAKVLGPKGLMPSPKSGTVTENIDKAVKEIKHGQVRFKAEQEGIVQGTIANVNMKKAQLIENFDSFINELKRLKPASSKGIYFKSVFLSTTMGPGYRIDTSQF</sequence>
<evidence type="ECO:0000256" key="8">
    <source>
        <dbReference type="ARBA" id="ARBA00023274"/>
    </source>
</evidence>
<comment type="function">
    <text evidence="11">Binds directly to 23S rRNA. The L1 stalk is quite mobile in the ribosome, and is involved in E site tRNA release.</text>
</comment>
<dbReference type="GO" id="GO:0000049">
    <property type="term" value="F:tRNA binding"/>
    <property type="evidence" value="ECO:0007669"/>
    <property type="project" value="UniProtKB-KW"/>
</dbReference>
<evidence type="ECO:0000256" key="1">
    <source>
        <dbReference type="ARBA" id="ARBA00010531"/>
    </source>
</evidence>
<dbReference type="CDD" id="cd00403">
    <property type="entry name" value="Ribosomal_L1"/>
    <property type="match status" value="1"/>
</dbReference>
<dbReference type="Proteomes" id="UP001056381">
    <property type="component" value="Chromosome"/>
</dbReference>
<dbReference type="InterPro" id="IPR002143">
    <property type="entry name" value="Ribosomal_uL1"/>
</dbReference>
<dbReference type="AlphaFoldDB" id="A0A9Q8TZE4"/>
<dbReference type="InterPro" id="IPR028364">
    <property type="entry name" value="Ribosomal_uL1/biogenesis"/>
</dbReference>
<evidence type="ECO:0000256" key="6">
    <source>
        <dbReference type="ARBA" id="ARBA00022884"/>
    </source>
</evidence>
<proteinExistence type="inferred from homology"/>
<dbReference type="GO" id="GO:0015934">
    <property type="term" value="C:large ribosomal subunit"/>
    <property type="evidence" value="ECO:0007669"/>
    <property type="project" value="InterPro"/>
</dbReference>
<dbReference type="Pfam" id="PF00687">
    <property type="entry name" value="Ribosomal_L1"/>
    <property type="match status" value="1"/>
</dbReference>
<dbReference type="InterPro" id="IPR005878">
    <property type="entry name" value="Ribosom_uL1_bac-type"/>
</dbReference>
<dbReference type="GO" id="GO:0006417">
    <property type="term" value="P:regulation of translation"/>
    <property type="evidence" value="ECO:0007669"/>
    <property type="project" value="UniProtKB-KW"/>
</dbReference>
<dbReference type="SUPFAM" id="SSF56808">
    <property type="entry name" value="Ribosomal protein L1"/>
    <property type="match status" value="1"/>
</dbReference>
<evidence type="ECO:0000313" key="14">
    <source>
        <dbReference type="Proteomes" id="UP001056381"/>
    </source>
</evidence>
<comment type="subunit">
    <text evidence="11">Part of the 50S ribosomal subunit.</text>
</comment>
<dbReference type="InterPro" id="IPR023673">
    <property type="entry name" value="Ribosomal_uL1_CS"/>
</dbReference>
<dbReference type="EMBL" id="CP097966">
    <property type="protein sequence ID" value="URQ63329.1"/>
    <property type="molecule type" value="Genomic_DNA"/>
</dbReference>
<evidence type="ECO:0000256" key="12">
    <source>
        <dbReference type="RuleBase" id="RU000659"/>
    </source>
</evidence>
<evidence type="ECO:0000256" key="9">
    <source>
        <dbReference type="ARBA" id="ARBA00035241"/>
    </source>
</evidence>
<evidence type="ECO:0000256" key="3">
    <source>
        <dbReference type="ARBA" id="ARBA00022555"/>
    </source>
</evidence>
<keyword evidence="8 11" id="KW-0687">Ribonucleoprotein</keyword>
<dbReference type="Gene3D" id="3.30.190.20">
    <property type="match status" value="1"/>
</dbReference>
<evidence type="ECO:0000256" key="7">
    <source>
        <dbReference type="ARBA" id="ARBA00022980"/>
    </source>
</evidence>
<keyword evidence="4 11" id="KW-0699">rRNA-binding</keyword>
<name>A0A9Q8TZE4_9GAMM</name>
<evidence type="ECO:0000256" key="5">
    <source>
        <dbReference type="ARBA" id="ARBA00022845"/>
    </source>
</evidence>
<evidence type="ECO:0000256" key="11">
    <source>
        <dbReference type="HAMAP-Rule" id="MF_01318"/>
    </source>
</evidence>
<dbReference type="PANTHER" id="PTHR36427:SF3">
    <property type="entry name" value="LARGE RIBOSOMAL SUBUNIT PROTEIN UL1M"/>
    <property type="match status" value="1"/>
</dbReference>
<dbReference type="GO" id="GO:0006412">
    <property type="term" value="P:translation"/>
    <property type="evidence" value="ECO:0007669"/>
    <property type="project" value="UniProtKB-UniRule"/>
</dbReference>
<dbReference type="Gene3D" id="3.40.50.790">
    <property type="match status" value="1"/>
</dbReference>
<dbReference type="InterPro" id="IPR016095">
    <property type="entry name" value="Ribosomal_uL1_3-a/b-sand"/>
</dbReference>
<reference evidence="13" key="1">
    <citation type="submission" date="2022-05" db="EMBL/GenBank/DDBJ databases">
        <title>Single-amplified genomics reveal most streamlined microbe among free-living bacteria.</title>
        <authorList>
            <person name="Roda-Garcia J."/>
            <person name="Haro-Moreno J.M."/>
            <person name="Rodriguez-Valera F."/>
            <person name="Almagro-Moreno S."/>
            <person name="Lopez-Perez M."/>
        </authorList>
    </citation>
    <scope>NUCLEOTIDE SEQUENCE</scope>
    <source>
        <strain evidence="13">TMED112-D2-2</strain>
    </source>
</reference>
<dbReference type="NCBIfam" id="TIGR01169">
    <property type="entry name" value="rplA_bact"/>
    <property type="match status" value="1"/>
</dbReference>
<keyword evidence="3 11" id="KW-0820">tRNA-binding</keyword>
<gene>
    <name evidence="11 13" type="primary">rplA</name>
    <name evidence="13" type="ORF">M9B40_00790</name>
</gene>
<dbReference type="PANTHER" id="PTHR36427">
    <property type="entry name" value="54S RIBOSOMAL PROTEIN L1, MITOCHONDRIAL"/>
    <property type="match status" value="1"/>
</dbReference>